<dbReference type="AlphaFoldDB" id="A0A7S3KFW4"/>
<feature type="compositionally biased region" description="Basic and acidic residues" evidence="2">
    <location>
        <begin position="106"/>
        <end position="115"/>
    </location>
</feature>
<feature type="compositionally biased region" description="Polar residues" evidence="2">
    <location>
        <begin position="55"/>
        <end position="82"/>
    </location>
</feature>
<dbReference type="EMBL" id="HBIK01012034">
    <property type="protein sequence ID" value="CAE0380703.1"/>
    <property type="molecule type" value="Transcribed_RNA"/>
</dbReference>
<evidence type="ECO:0000313" key="3">
    <source>
        <dbReference type="EMBL" id="CAE0380703.1"/>
    </source>
</evidence>
<keyword evidence="1" id="KW-0175">Coiled coil</keyword>
<name>A0A7S3KFW4_EUPCR</name>
<proteinExistence type="predicted"/>
<evidence type="ECO:0000256" key="2">
    <source>
        <dbReference type="SAM" id="MobiDB-lite"/>
    </source>
</evidence>
<accession>A0A7S3KFW4</accession>
<feature type="coiled-coil region" evidence="1">
    <location>
        <begin position="1"/>
        <end position="36"/>
    </location>
</feature>
<organism evidence="3">
    <name type="scientific">Euplotes crassus</name>
    <dbReference type="NCBI Taxonomy" id="5936"/>
    <lineage>
        <taxon>Eukaryota</taxon>
        <taxon>Sar</taxon>
        <taxon>Alveolata</taxon>
        <taxon>Ciliophora</taxon>
        <taxon>Intramacronucleata</taxon>
        <taxon>Spirotrichea</taxon>
        <taxon>Hypotrichia</taxon>
        <taxon>Euplotida</taxon>
        <taxon>Euplotidae</taxon>
        <taxon>Moneuplotes</taxon>
    </lineage>
</organism>
<reference evidence="3" key="1">
    <citation type="submission" date="2021-01" db="EMBL/GenBank/DDBJ databases">
        <authorList>
            <person name="Corre E."/>
            <person name="Pelletier E."/>
            <person name="Niang G."/>
            <person name="Scheremetjew M."/>
            <person name="Finn R."/>
            <person name="Kale V."/>
            <person name="Holt S."/>
            <person name="Cochrane G."/>
            <person name="Meng A."/>
            <person name="Brown T."/>
            <person name="Cohen L."/>
        </authorList>
    </citation>
    <scope>NUCLEOTIDE SEQUENCE</scope>
    <source>
        <strain evidence="3">CT5</strain>
    </source>
</reference>
<feature type="region of interest" description="Disordered" evidence="2">
    <location>
        <begin position="96"/>
        <end position="115"/>
    </location>
</feature>
<protein>
    <submittedName>
        <fullName evidence="3">Uncharacterized protein</fullName>
    </submittedName>
</protein>
<feature type="region of interest" description="Disordered" evidence="2">
    <location>
        <begin position="50"/>
        <end position="82"/>
    </location>
</feature>
<sequence length="142" mass="17096">MTSINRDMREVTKRLKMKEEDNLRKNMEDYNSYENKRRAHSTFRLSRTYTDKLDSNSNKVNLSTKKQRLTSNSHYHSRSMNEYQEIEETKEQLRKLDQKIQQSQENRQKSLQEKVAPVKDHLIRITKVLETVHSSEHDQLSK</sequence>
<evidence type="ECO:0000256" key="1">
    <source>
        <dbReference type="SAM" id="Coils"/>
    </source>
</evidence>
<gene>
    <name evidence="3" type="ORF">ECRA1380_LOCUS5664</name>
</gene>